<sequence>MKILKASRRSDTLGQPPRSAIFMQTFMPVWYLRLMSKYSRARRMVHARHTAELANDIARELIAMKSEALTTGKERGKDILSLLVQANASENPANRLTEEEMLAQMRTLLLAGHETSATSMTWLFLELARHPEVQTKLRAEIRAAEQNIHNRGGSGFTANDLDSMPYLAAVIKESLRFHPAVYANYRVAARDDVLPLSRPIRATNGQVLDQLPIGKGTKLVLSLAGYNRNKEVFGEDADVFNPDRWFRNAEDKKGPTLGVYGNLLTFAGGIRTCIGWRFALYEVQATLVELINNFEFAPTKDLERLRREACLVMIPTLEGEEAKGENLPLKVTIAARD</sequence>
<reference evidence="13 14" key="1">
    <citation type="submission" date="2024-01" db="EMBL/GenBank/DDBJ databases">
        <title>A draft genome for the cacao thread blight pathogen Marasmiellus scandens.</title>
        <authorList>
            <person name="Baruah I.K."/>
            <person name="Leung J."/>
            <person name="Bukari Y."/>
            <person name="Amoako-Attah I."/>
            <person name="Meinhardt L.W."/>
            <person name="Bailey B.A."/>
            <person name="Cohen S.P."/>
        </authorList>
    </citation>
    <scope>NUCLEOTIDE SEQUENCE [LARGE SCALE GENOMIC DNA]</scope>
    <source>
        <strain evidence="13 14">GH-19</strain>
    </source>
</reference>
<keyword evidence="8" id="KW-1133">Transmembrane helix</keyword>
<dbReference type="InterPro" id="IPR001128">
    <property type="entry name" value="Cyt_P450"/>
</dbReference>
<evidence type="ECO:0000256" key="5">
    <source>
        <dbReference type="ARBA" id="ARBA00022617"/>
    </source>
</evidence>
<keyword evidence="7" id="KW-0479">Metal-binding</keyword>
<protein>
    <recommendedName>
        <fullName evidence="15">Cytochrome P450</fullName>
    </recommendedName>
</protein>
<dbReference type="InterPro" id="IPR002401">
    <property type="entry name" value="Cyt_P450_E_grp-I"/>
</dbReference>
<dbReference type="InterPro" id="IPR036396">
    <property type="entry name" value="Cyt_P450_sf"/>
</dbReference>
<comment type="similarity">
    <text evidence="4">Belongs to the cytochrome P450 family.</text>
</comment>
<evidence type="ECO:0000256" key="6">
    <source>
        <dbReference type="ARBA" id="ARBA00022692"/>
    </source>
</evidence>
<evidence type="ECO:0000256" key="8">
    <source>
        <dbReference type="ARBA" id="ARBA00022989"/>
    </source>
</evidence>
<comment type="caution">
    <text evidence="13">The sequence shown here is derived from an EMBL/GenBank/DDBJ whole genome shotgun (WGS) entry which is preliminary data.</text>
</comment>
<keyword evidence="10" id="KW-0408">Iron</keyword>
<comment type="cofactor">
    <cofactor evidence="1">
        <name>heme</name>
        <dbReference type="ChEBI" id="CHEBI:30413"/>
    </cofactor>
</comment>
<evidence type="ECO:0000256" key="10">
    <source>
        <dbReference type="ARBA" id="ARBA00023004"/>
    </source>
</evidence>
<dbReference type="Gene3D" id="1.10.630.10">
    <property type="entry name" value="Cytochrome P450"/>
    <property type="match status" value="1"/>
</dbReference>
<accession>A0ABR1K701</accession>
<dbReference type="Pfam" id="PF00067">
    <property type="entry name" value="p450"/>
    <property type="match status" value="1"/>
</dbReference>
<evidence type="ECO:0000313" key="14">
    <source>
        <dbReference type="Proteomes" id="UP001498398"/>
    </source>
</evidence>
<evidence type="ECO:0000256" key="2">
    <source>
        <dbReference type="ARBA" id="ARBA00004370"/>
    </source>
</evidence>
<comment type="subcellular location">
    <subcellularLocation>
        <location evidence="2">Membrane</location>
    </subcellularLocation>
</comment>
<evidence type="ECO:0000256" key="3">
    <source>
        <dbReference type="ARBA" id="ARBA00004721"/>
    </source>
</evidence>
<comment type="pathway">
    <text evidence="3">Secondary metabolite biosynthesis; terpenoid biosynthesis.</text>
</comment>
<keyword evidence="6" id="KW-0812">Transmembrane</keyword>
<dbReference type="PRINTS" id="PR00463">
    <property type="entry name" value="EP450I"/>
</dbReference>
<evidence type="ECO:0000256" key="12">
    <source>
        <dbReference type="ARBA" id="ARBA00023136"/>
    </source>
</evidence>
<dbReference type="SUPFAM" id="SSF48264">
    <property type="entry name" value="Cytochrome P450"/>
    <property type="match status" value="1"/>
</dbReference>
<proteinExistence type="inferred from homology"/>
<dbReference type="PRINTS" id="PR00385">
    <property type="entry name" value="P450"/>
</dbReference>
<dbReference type="InterPro" id="IPR050121">
    <property type="entry name" value="Cytochrome_P450_monoxygenase"/>
</dbReference>
<evidence type="ECO:0000256" key="11">
    <source>
        <dbReference type="ARBA" id="ARBA00023033"/>
    </source>
</evidence>
<gene>
    <name evidence="13" type="ORF">VKT23_001066</name>
</gene>
<name>A0ABR1K701_9AGAR</name>
<keyword evidence="5" id="KW-0349">Heme</keyword>
<keyword evidence="11" id="KW-0503">Monooxygenase</keyword>
<evidence type="ECO:0000256" key="1">
    <source>
        <dbReference type="ARBA" id="ARBA00001971"/>
    </source>
</evidence>
<keyword evidence="9" id="KW-0560">Oxidoreductase</keyword>
<organism evidence="13 14">
    <name type="scientific">Marasmiellus scandens</name>
    <dbReference type="NCBI Taxonomy" id="2682957"/>
    <lineage>
        <taxon>Eukaryota</taxon>
        <taxon>Fungi</taxon>
        <taxon>Dikarya</taxon>
        <taxon>Basidiomycota</taxon>
        <taxon>Agaricomycotina</taxon>
        <taxon>Agaricomycetes</taxon>
        <taxon>Agaricomycetidae</taxon>
        <taxon>Agaricales</taxon>
        <taxon>Marasmiineae</taxon>
        <taxon>Omphalotaceae</taxon>
        <taxon>Marasmiellus</taxon>
    </lineage>
</organism>
<keyword evidence="12" id="KW-0472">Membrane</keyword>
<evidence type="ECO:0000256" key="7">
    <source>
        <dbReference type="ARBA" id="ARBA00022723"/>
    </source>
</evidence>
<dbReference type="Proteomes" id="UP001498398">
    <property type="component" value="Unassembled WGS sequence"/>
</dbReference>
<dbReference type="PANTHER" id="PTHR24305:SF166">
    <property type="entry name" value="CYTOCHROME P450 12A4, MITOCHONDRIAL-RELATED"/>
    <property type="match status" value="1"/>
</dbReference>
<evidence type="ECO:0008006" key="15">
    <source>
        <dbReference type="Google" id="ProtNLM"/>
    </source>
</evidence>
<evidence type="ECO:0000313" key="13">
    <source>
        <dbReference type="EMBL" id="KAK7472962.1"/>
    </source>
</evidence>
<dbReference type="PANTHER" id="PTHR24305">
    <property type="entry name" value="CYTOCHROME P450"/>
    <property type="match status" value="1"/>
</dbReference>
<evidence type="ECO:0000256" key="9">
    <source>
        <dbReference type="ARBA" id="ARBA00023002"/>
    </source>
</evidence>
<keyword evidence="14" id="KW-1185">Reference proteome</keyword>
<evidence type="ECO:0000256" key="4">
    <source>
        <dbReference type="ARBA" id="ARBA00010617"/>
    </source>
</evidence>
<dbReference type="EMBL" id="JBANRG010000001">
    <property type="protein sequence ID" value="KAK7472962.1"/>
    <property type="molecule type" value="Genomic_DNA"/>
</dbReference>